<feature type="region of interest" description="Disordered" evidence="1">
    <location>
        <begin position="1"/>
        <end position="27"/>
    </location>
</feature>
<feature type="non-terminal residue" evidence="2">
    <location>
        <position position="1"/>
    </location>
</feature>
<protein>
    <submittedName>
        <fullName evidence="2">Uncharacterized protein</fullName>
    </submittedName>
</protein>
<reference evidence="2 3" key="1">
    <citation type="journal article" date="2019" name="Sci. Rep.">
        <title>Orb-weaving spider Araneus ventricosus genome elucidates the spidroin gene catalogue.</title>
        <authorList>
            <person name="Kono N."/>
            <person name="Nakamura H."/>
            <person name="Ohtoshi R."/>
            <person name="Moran D.A.P."/>
            <person name="Shinohara A."/>
            <person name="Yoshida Y."/>
            <person name="Fujiwara M."/>
            <person name="Mori M."/>
            <person name="Tomita M."/>
            <person name="Arakawa K."/>
        </authorList>
    </citation>
    <scope>NUCLEOTIDE SEQUENCE [LARGE SCALE GENOMIC DNA]</scope>
</reference>
<sequence length="105" mass="11637">SLTLAHACSRTPRDVPPRSSPINTQESISFAPPVIEGSHIFPAGKYHRSHLILHSRYLLLIEIIKNSSTLKIPLPSSKSHANSQRSGFQDWVCQSPLTHADSFQP</sequence>
<keyword evidence="3" id="KW-1185">Reference proteome</keyword>
<gene>
    <name evidence="2" type="ORF">AVEN_109004_1</name>
</gene>
<dbReference type="AlphaFoldDB" id="A0A4Y2SP45"/>
<dbReference type="EMBL" id="BGPR01023145">
    <property type="protein sequence ID" value="GBN90078.1"/>
    <property type="molecule type" value="Genomic_DNA"/>
</dbReference>
<name>A0A4Y2SP45_ARAVE</name>
<evidence type="ECO:0000256" key="1">
    <source>
        <dbReference type="SAM" id="MobiDB-lite"/>
    </source>
</evidence>
<comment type="caution">
    <text evidence="2">The sequence shown here is derived from an EMBL/GenBank/DDBJ whole genome shotgun (WGS) entry which is preliminary data.</text>
</comment>
<dbReference type="Proteomes" id="UP000499080">
    <property type="component" value="Unassembled WGS sequence"/>
</dbReference>
<proteinExistence type="predicted"/>
<accession>A0A4Y2SP45</accession>
<evidence type="ECO:0000313" key="2">
    <source>
        <dbReference type="EMBL" id="GBN90078.1"/>
    </source>
</evidence>
<organism evidence="2 3">
    <name type="scientific">Araneus ventricosus</name>
    <name type="common">Orbweaver spider</name>
    <name type="synonym">Epeira ventricosa</name>
    <dbReference type="NCBI Taxonomy" id="182803"/>
    <lineage>
        <taxon>Eukaryota</taxon>
        <taxon>Metazoa</taxon>
        <taxon>Ecdysozoa</taxon>
        <taxon>Arthropoda</taxon>
        <taxon>Chelicerata</taxon>
        <taxon>Arachnida</taxon>
        <taxon>Araneae</taxon>
        <taxon>Araneomorphae</taxon>
        <taxon>Entelegynae</taxon>
        <taxon>Araneoidea</taxon>
        <taxon>Araneidae</taxon>
        <taxon>Araneus</taxon>
    </lineage>
</organism>
<evidence type="ECO:0000313" key="3">
    <source>
        <dbReference type="Proteomes" id="UP000499080"/>
    </source>
</evidence>